<dbReference type="GO" id="GO:0005886">
    <property type="term" value="C:plasma membrane"/>
    <property type="evidence" value="ECO:0007669"/>
    <property type="project" value="TreeGrafter"/>
</dbReference>
<dbReference type="STRING" id="80966.ENSAPOP00000029057"/>
<feature type="domain" description="Link" evidence="13">
    <location>
        <begin position="40"/>
        <end position="135"/>
    </location>
</feature>
<name>A0A3Q1GNQ6_9TELE</name>
<dbReference type="InterPro" id="IPR016187">
    <property type="entry name" value="CTDL_fold"/>
</dbReference>
<dbReference type="GO" id="GO:0004888">
    <property type="term" value="F:transmembrane signaling receptor activity"/>
    <property type="evidence" value="ECO:0007669"/>
    <property type="project" value="TreeGrafter"/>
</dbReference>
<feature type="region of interest" description="Disordered" evidence="10">
    <location>
        <begin position="144"/>
        <end position="186"/>
    </location>
</feature>
<dbReference type="Ensembl" id="ENSAPOT00000031858.1">
    <property type="protein sequence ID" value="ENSAPOP00000029057.1"/>
    <property type="gene ID" value="ENSAPOG00000014675.1"/>
</dbReference>
<dbReference type="PRINTS" id="PR01265">
    <property type="entry name" value="LINKMODULE"/>
</dbReference>
<dbReference type="PANTHER" id="PTHR10225">
    <property type="entry name" value="HYALURONAN RECEPTOR"/>
    <property type="match status" value="1"/>
</dbReference>
<evidence type="ECO:0000256" key="5">
    <source>
        <dbReference type="ARBA" id="ARBA00023136"/>
    </source>
</evidence>
<evidence type="ECO:0000256" key="10">
    <source>
        <dbReference type="SAM" id="MobiDB-lite"/>
    </source>
</evidence>
<dbReference type="InterPro" id="IPR016186">
    <property type="entry name" value="C-type_lectin-like/link_sf"/>
</dbReference>
<dbReference type="PROSITE" id="PS01241">
    <property type="entry name" value="LINK_1"/>
    <property type="match status" value="1"/>
</dbReference>
<feature type="transmembrane region" description="Helical" evidence="11">
    <location>
        <begin position="214"/>
        <end position="234"/>
    </location>
</feature>
<sequence length="251" mass="27359">MNIIWLCITSALTFTSVCSDEMTEIINIRVFPAETQSIAGVIQVTSLNDLNQPQYAFNASEARRICLFLGLSIATKAQVERALSRGLETCRFGWIDEHFVVIPRIQALANCGQNQTGLVPWRASVTRKFDVFCFNESDAAEQLKDETTDSPLSSRYSSGNPQSPTLATNSTLTENSTASSSRLPSSYSTPYNVDIAEQPARIVGSAQGSSGGKAVLITCTCGLLLTAIIIFAYLKLRRHCSLSSDTEKPEE</sequence>
<keyword evidence="8" id="KW-0325">Glycoprotein</keyword>
<evidence type="ECO:0000313" key="15">
    <source>
        <dbReference type="Proteomes" id="UP000257200"/>
    </source>
</evidence>
<comment type="caution">
    <text evidence="9">Lacks conserved residue(s) required for the propagation of feature annotation.</text>
</comment>
<dbReference type="InParanoid" id="A0A3Q1GNQ6"/>
<feature type="chain" id="PRO_5018640263" evidence="12">
    <location>
        <begin position="20"/>
        <end position="251"/>
    </location>
</feature>
<feature type="compositionally biased region" description="Polar residues" evidence="10">
    <location>
        <begin position="149"/>
        <end position="175"/>
    </location>
</feature>
<keyword evidence="3 12" id="KW-0732">Signal</keyword>
<evidence type="ECO:0000256" key="12">
    <source>
        <dbReference type="SAM" id="SignalP"/>
    </source>
</evidence>
<dbReference type="SUPFAM" id="SSF56436">
    <property type="entry name" value="C-type lectin-like"/>
    <property type="match status" value="1"/>
</dbReference>
<dbReference type="FunCoup" id="A0A3Q1GNQ6">
    <property type="interactions" value="532"/>
</dbReference>
<dbReference type="AlphaFoldDB" id="A0A3Q1GNQ6"/>
<dbReference type="GO" id="GO:0007155">
    <property type="term" value="P:cell adhesion"/>
    <property type="evidence" value="ECO:0007669"/>
    <property type="project" value="InterPro"/>
</dbReference>
<evidence type="ECO:0000256" key="3">
    <source>
        <dbReference type="ARBA" id="ARBA00022729"/>
    </source>
</evidence>
<evidence type="ECO:0000256" key="8">
    <source>
        <dbReference type="ARBA" id="ARBA00023180"/>
    </source>
</evidence>
<feature type="compositionally biased region" description="Low complexity" evidence="10">
    <location>
        <begin position="176"/>
        <end position="186"/>
    </location>
</feature>
<evidence type="ECO:0000256" key="7">
    <source>
        <dbReference type="ARBA" id="ARBA00023170"/>
    </source>
</evidence>
<keyword evidence="2 11" id="KW-0812">Transmembrane</keyword>
<keyword evidence="5 11" id="KW-0472">Membrane</keyword>
<dbReference type="InterPro" id="IPR000538">
    <property type="entry name" value="Link_dom"/>
</dbReference>
<dbReference type="SMART" id="SM00445">
    <property type="entry name" value="LINK"/>
    <property type="match status" value="1"/>
</dbReference>
<dbReference type="Proteomes" id="UP000257200">
    <property type="component" value="Unplaced"/>
</dbReference>
<feature type="disulfide bond" evidence="9">
    <location>
        <begin position="90"/>
        <end position="111"/>
    </location>
</feature>
<keyword evidence="6 9" id="KW-1015">Disulfide bond</keyword>
<dbReference type="GO" id="GO:0005540">
    <property type="term" value="F:hyaluronic acid binding"/>
    <property type="evidence" value="ECO:0007669"/>
    <property type="project" value="InterPro"/>
</dbReference>
<dbReference type="InterPro" id="IPR043210">
    <property type="entry name" value="CD44_antigen-like"/>
</dbReference>
<dbReference type="PROSITE" id="PS50963">
    <property type="entry name" value="LINK_2"/>
    <property type="match status" value="1"/>
</dbReference>
<dbReference type="Gene3D" id="3.10.100.10">
    <property type="entry name" value="Mannose-Binding Protein A, subunit A"/>
    <property type="match status" value="1"/>
</dbReference>
<evidence type="ECO:0000259" key="13">
    <source>
        <dbReference type="PROSITE" id="PS50963"/>
    </source>
</evidence>
<accession>A0A3Q1GNQ6</accession>
<comment type="subcellular location">
    <subcellularLocation>
        <location evidence="1">Membrane</location>
        <topology evidence="1">Single-pass membrane protein</topology>
    </subcellularLocation>
</comment>
<dbReference type="GeneTree" id="ENSGT00530000063822"/>
<dbReference type="PANTHER" id="PTHR10225:SF2">
    <property type="entry name" value="LYMPHATIC VESSEL ENDOTHELIAL HYALURONIC ACID RECEPTOR 1"/>
    <property type="match status" value="1"/>
</dbReference>
<evidence type="ECO:0000313" key="14">
    <source>
        <dbReference type="Ensembl" id="ENSAPOP00000029057.1"/>
    </source>
</evidence>
<protein>
    <submittedName>
        <fullName evidence="14">Lymphatic vessel endothelial hyaluronan receptor 1</fullName>
    </submittedName>
</protein>
<feature type="signal peptide" evidence="12">
    <location>
        <begin position="1"/>
        <end position="19"/>
    </location>
</feature>
<reference evidence="14" key="1">
    <citation type="submission" date="2025-08" db="UniProtKB">
        <authorList>
            <consortium name="Ensembl"/>
        </authorList>
    </citation>
    <scope>IDENTIFICATION</scope>
</reference>
<keyword evidence="4 11" id="KW-1133">Transmembrane helix</keyword>
<evidence type="ECO:0000256" key="2">
    <source>
        <dbReference type="ARBA" id="ARBA00022692"/>
    </source>
</evidence>
<keyword evidence="7" id="KW-0675">Receptor</keyword>
<dbReference type="Pfam" id="PF00193">
    <property type="entry name" value="Xlink"/>
    <property type="match status" value="1"/>
</dbReference>
<keyword evidence="15" id="KW-1185">Reference proteome</keyword>
<evidence type="ECO:0000256" key="11">
    <source>
        <dbReference type="SAM" id="Phobius"/>
    </source>
</evidence>
<organism evidence="14 15">
    <name type="scientific">Acanthochromis polyacanthus</name>
    <name type="common">spiny chromis</name>
    <dbReference type="NCBI Taxonomy" id="80966"/>
    <lineage>
        <taxon>Eukaryota</taxon>
        <taxon>Metazoa</taxon>
        <taxon>Chordata</taxon>
        <taxon>Craniata</taxon>
        <taxon>Vertebrata</taxon>
        <taxon>Euteleostomi</taxon>
        <taxon>Actinopterygii</taxon>
        <taxon>Neopterygii</taxon>
        <taxon>Teleostei</taxon>
        <taxon>Neoteleostei</taxon>
        <taxon>Acanthomorphata</taxon>
        <taxon>Ovalentaria</taxon>
        <taxon>Pomacentridae</taxon>
        <taxon>Acanthochromis</taxon>
    </lineage>
</organism>
<proteinExistence type="predicted"/>
<evidence type="ECO:0000256" key="1">
    <source>
        <dbReference type="ARBA" id="ARBA00004167"/>
    </source>
</evidence>
<evidence type="ECO:0000256" key="9">
    <source>
        <dbReference type="PROSITE-ProRule" id="PRU00323"/>
    </source>
</evidence>
<evidence type="ECO:0000256" key="4">
    <source>
        <dbReference type="ARBA" id="ARBA00022989"/>
    </source>
</evidence>
<reference evidence="14" key="2">
    <citation type="submission" date="2025-09" db="UniProtKB">
        <authorList>
            <consortium name="Ensembl"/>
        </authorList>
    </citation>
    <scope>IDENTIFICATION</scope>
</reference>
<evidence type="ECO:0000256" key="6">
    <source>
        <dbReference type="ARBA" id="ARBA00023157"/>
    </source>
</evidence>